<evidence type="ECO:0000256" key="1">
    <source>
        <dbReference type="SAM" id="SignalP"/>
    </source>
</evidence>
<keyword evidence="1" id="KW-0732">Signal</keyword>
<dbReference type="AlphaFoldDB" id="A0A5A7N9D9"/>
<dbReference type="EMBL" id="BKCN01000007">
    <property type="protein sequence ID" value="GER04040.1"/>
    <property type="molecule type" value="Genomic_DNA"/>
</dbReference>
<dbReference type="Proteomes" id="UP000324996">
    <property type="component" value="Unassembled WGS sequence"/>
</dbReference>
<dbReference type="Pfam" id="PF13852">
    <property type="entry name" value="DUF4197"/>
    <property type="match status" value="1"/>
</dbReference>
<evidence type="ECO:0008006" key="4">
    <source>
        <dbReference type="Google" id="ProtNLM"/>
    </source>
</evidence>
<feature type="signal peptide" evidence="1">
    <location>
        <begin position="1"/>
        <end position="24"/>
    </location>
</feature>
<dbReference type="RefSeq" id="WP_052371248.1">
    <property type="nucleotide sequence ID" value="NZ_BKCN01000007.1"/>
</dbReference>
<name>A0A5A7N9D9_9PROT</name>
<dbReference type="InterPro" id="IPR025245">
    <property type="entry name" value="DUF4197"/>
</dbReference>
<evidence type="ECO:0000313" key="3">
    <source>
        <dbReference type="Proteomes" id="UP000324996"/>
    </source>
</evidence>
<keyword evidence="3" id="KW-1185">Reference proteome</keyword>
<accession>A0A5A7N9D9</accession>
<organism evidence="2 3">
    <name type="scientific">Iodidimonas nitroreducens</name>
    <dbReference type="NCBI Taxonomy" id="1236968"/>
    <lineage>
        <taxon>Bacteria</taxon>
        <taxon>Pseudomonadati</taxon>
        <taxon>Pseudomonadota</taxon>
        <taxon>Alphaproteobacteria</taxon>
        <taxon>Iodidimonadales</taxon>
        <taxon>Iodidimonadaceae</taxon>
        <taxon>Iodidimonas</taxon>
    </lineage>
</organism>
<gene>
    <name evidence="2" type="ORF">JCM17846_17220</name>
</gene>
<reference evidence="2 3" key="1">
    <citation type="submission" date="2019-09" db="EMBL/GenBank/DDBJ databases">
        <title>NBRP : Genome information of microbial organism related human and environment.</title>
        <authorList>
            <person name="Hattori M."/>
            <person name="Oshima K."/>
            <person name="Inaba H."/>
            <person name="Suda W."/>
            <person name="Sakamoto M."/>
            <person name="Iino T."/>
            <person name="Kitahara M."/>
            <person name="Oshida Y."/>
            <person name="Iida T."/>
            <person name="Kudo T."/>
            <person name="Itoh T."/>
            <person name="Ohkuma M."/>
        </authorList>
    </citation>
    <scope>NUCLEOTIDE SEQUENCE [LARGE SCALE GENOMIC DNA]</scope>
    <source>
        <strain evidence="2 3">Q-1</strain>
    </source>
</reference>
<feature type="chain" id="PRO_5022972289" description="DUF4197 domain-containing protein" evidence="1">
    <location>
        <begin position="25"/>
        <end position="251"/>
    </location>
</feature>
<comment type="caution">
    <text evidence="2">The sequence shown here is derived from an EMBL/GenBank/DDBJ whole genome shotgun (WGS) entry which is preliminary data.</text>
</comment>
<sequence>MHFTVLKLLLIFVLILAFNAPAFALEAGQSLLDRSKAWMQKSPSTSSFKDLTDSDMTKGLLEALSIATERTVSKLGAAGGYLENPSVHIPLPRFLGKVDKALGRIGQNDLTQDLEIRLNRAAEAAAPAGRALFMQAIADLSIKDAKAIITGPDDAATRYFKAQMSPELSKAMHPIIEGSLRDVGAIALYDKSLETYGDIPFMPDVKGDLIAYSTEKAMDGLFHILAIEEAAIRADPLKRGSDLLQKIFGAP</sequence>
<protein>
    <recommendedName>
        <fullName evidence="4">DUF4197 domain-containing protein</fullName>
    </recommendedName>
</protein>
<proteinExistence type="predicted"/>
<evidence type="ECO:0000313" key="2">
    <source>
        <dbReference type="EMBL" id="GER04040.1"/>
    </source>
</evidence>